<evidence type="ECO:0000313" key="18">
    <source>
        <dbReference type="Proteomes" id="UP000056750"/>
    </source>
</evidence>
<dbReference type="Gene3D" id="2.170.130.10">
    <property type="entry name" value="TonB-dependent receptor, plug domain"/>
    <property type="match status" value="1"/>
</dbReference>
<dbReference type="InterPro" id="IPR037066">
    <property type="entry name" value="Plug_dom_sf"/>
</dbReference>
<keyword evidence="3 11" id="KW-0813">Transport</keyword>
<feature type="domain" description="TonB-dependent receptor-like beta-barrel" evidence="14">
    <location>
        <begin position="222"/>
        <end position="708"/>
    </location>
</feature>
<evidence type="ECO:0000259" key="15">
    <source>
        <dbReference type="Pfam" id="PF07715"/>
    </source>
</evidence>
<evidence type="ECO:0000256" key="11">
    <source>
        <dbReference type="PROSITE-ProRule" id="PRU01360"/>
    </source>
</evidence>
<evidence type="ECO:0000259" key="14">
    <source>
        <dbReference type="Pfam" id="PF00593"/>
    </source>
</evidence>
<dbReference type="InterPro" id="IPR000531">
    <property type="entry name" value="Beta-barrel_TonB"/>
</dbReference>
<evidence type="ECO:0000256" key="5">
    <source>
        <dbReference type="ARBA" id="ARBA00022692"/>
    </source>
</evidence>
<organism evidence="17 19">
    <name type="scientific">Alteromonas stellipolaris</name>
    <dbReference type="NCBI Taxonomy" id="233316"/>
    <lineage>
        <taxon>Bacteria</taxon>
        <taxon>Pseudomonadati</taxon>
        <taxon>Pseudomonadota</taxon>
        <taxon>Gammaproteobacteria</taxon>
        <taxon>Alteromonadales</taxon>
        <taxon>Alteromonadaceae</taxon>
        <taxon>Alteromonas/Salinimonas group</taxon>
        <taxon>Alteromonas</taxon>
    </lineage>
</organism>
<dbReference type="InterPro" id="IPR036942">
    <property type="entry name" value="Beta-barrel_TonB_sf"/>
</dbReference>
<feature type="region of interest" description="Disordered" evidence="13">
    <location>
        <begin position="55"/>
        <end position="74"/>
    </location>
</feature>
<keyword evidence="7 12" id="KW-0798">TonB box</keyword>
<evidence type="ECO:0000313" key="16">
    <source>
        <dbReference type="EMBL" id="AMJ75253.1"/>
    </source>
</evidence>
<keyword evidence="8 11" id="KW-0472">Membrane</keyword>
<evidence type="ECO:0000256" key="1">
    <source>
        <dbReference type="ARBA" id="ARBA00004571"/>
    </source>
</evidence>
<dbReference type="GO" id="GO:0009279">
    <property type="term" value="C:cell outer membrane"/>
    <property type="evidence" value="ECO:0007669"/>
    <property type="project" value="UniProtKB-SubCell"/>
</dbReference>
<evidence type="ECO:0000256" key="9">
    <source>
        <dbReference type="ARBA" id="ARBA00023170"/>
    </source>
</evidence>
<comment type="similarity">
    <text evidence="2">Belongs to the TonB-dependent receptor family. Hemoglobin/haptoglobin binding protein subfamily.</text>
</comment>
<dbReference type="KEGG" id="asq:AVL57_15555"/>
<dbReference type="PROSITE" id="PS52016">
    <property type="entry name" value="TONB_DEPENDENT_REC_3"/>
    <property type="match status" value="1"/>
</dbReference>
<dbReference type="Proteomes" id="UP000056750">
    <property type="component" value="Chromosome"/>
</dbReference>
<evidence type="ECO:0000256" key="4">
    <source>
        <dbReference type="ARBA" id="ARBA00022452"/>
    </source>
</evidence>
<evidence type="ECO:0000256" key="7">
    <source>
        <dbReference type="ARBA" id="ARBA00023077"/>
    </source>
</evidence>
<evidence type="ECO:0000256" key="2">
    <source>
        <dbReference type="ARBA" id="ARBA00008143"/>
    </source>
</evidence>
<dbReference type="GO" id="GO:0015344">
    <property type="term" value="F:siderophore uptake transmembrane transporter activity"/>
    <property type="evidence" value="ECO:0007669"/>
    <property type="project" value="TreeGrafter"/>
</dbReference>
<evidence type="ECO:0000256" key="8">
    <source>
        <dbReference type="ARBA" id="ARBA00023136"/>
    </source>
</evidence>
<reference evidence="16 18" key="1">
    <citation type="submission" date="2015-12" db="EMBL/GenBank/DDBJ databases">
        <title>Intraspecies pangenome expansion in the marine bacterium Alteromonas.</title>
        <authorList>
            <person name="Lopez-Perez M."/>
            <person name="Rodriguez-Valera F."/>
        </authorList>
    </citation>
    <scope>NUCLEOTIDE SEQUENCE [LARGE SCALE GENOMIC DNA]</scope>
    <source>
        <strain evidence="16 18">LMG 21861</strain>
    </source>
</reference>
<keyword evidence="10 11" id="KW-0998">Cell outer membrane</keyword>
<keyword evidence="6" id="KW-0732">Signal</keyword>
<dbReference type="EMBL" id="JAUOQI010000006">
    <property type="protein sequence ID" value="MDO6577956.1"/>
    <property type="molecule type" value="Genomic_DNA"/>
</dbReference>
<reference evidence="17" key="2">
    <citation type="submission" date="2023-07" db="EMBL/GenBank/DDBJ databases">
        <title>Genome content predicts the carbon catabolic preferences of heterotrophic bacteria.</title>
        <authorList>
            <person name="Gralka M."/>
        </authorList>
    </citation>
    <scope>NUCLEOTIDE SEQUENCE</scope>
    <source>
        <strain evidence="17">F2M12</strain>
    </source>
</reference>
<keyword evidence="5 11" id="KW-0812">Transmembrane</keyword>
<gene>
    <name evidence="16" type="ORF">AVL57_15555</name>
    <name evidence="17" type="ORF">Q4527_11160</name>
</gene>
<dbReference type="InterPro" id="IPR039426">
    <property type="entry name" value="TonB-dep_rcpt-like"/>
</dbReference>
<evidence type="ECO:0000313" key="19">
    <source>
        <dbReference type="Proteomes" id="UP001170717"/>
    </source>
</evidence>
<keyword evidence="9 17" id="KW-0675">Receptor</keyword>
<dbReference type="PANTHER" id="PTHR30069:SF29">
    <property type="entry name" value="HEMOGLOBIN AND HEMOGLOBIN-HAPTOGLOBIN-BINDING PROTEIN 1-RELATED"/>
    <property type="match status" value="1"/>
</dbReference>
<dbReference type="Gene3D" id="2.40.170.20">
    <property type="entry name" value="TonB-dependent receptor, beta-barrel domain"/>
    <property type="match status" value="1"/>
</dbReference>
<protein>
    <submittedName>
        <fullName evidence="17">TonB-dependent receptor</fullName>
    </submittedName>
</protein>
<dbReference type="GO" id="GO:0044718">
    <property type="term" value="P:siderophore transmembrane transport"/>
    <property type="evidence" value="ECO:0007669"/>
    <property type="project" value="TreeGrafter"/>
</dbReference>
<sequence>MKSLSYFFCFIFRSKFFELHSAKLSTFGLAPFKLFLTISFLAAPVFSASASTNTSTESLNADNESTDNESTDNKSIEALERYTVTAERPYYNQTLNSIFPQYSYDKSNLVGSPHINDILLQSPSVNLNGQGGQIQNINIRGFSRWRIQSLLDGVPIVSDRRAGASVGFVPPSFIQSVAVIPGAASTYLGSGAIGGAVDLLLPYNTESNLQIGWSSNQQAQDYSYADYAANTDWNLSYRKGNNGNDAQGNTLFDKFEQSALFIRHRPVSGVLKEAWTLYSDNSDIGKSSSDFPEDRVTTYPENTHWLGKMTFAFSNIFSSDLFSDDMASPDTSSTDLVSNLWWHQSTLDTHILRPEDRINESESEALDFGLDVGSNARINNWQVNWQVQLMGREGVIIDEREFTLVSSASELTVDESLINQPVLDEASNLTDSFFTSELAYELRTLDASETTVAGIADASRTFGATSLAFGGRLDWQQQSNNADDVTNTNVSGFIGASHTLSPQWSASVYLSSAFRNPSLTERYFSGETPRGTVLGDDNLETEQATNVQASLSYNSIDLTGSVEVFHQKINHYIERTTVSENVQVYSNLDSATIRGISYQLDWQQSQAVNKAQNKATEQGYWFAQLNGAWIDGEDTLGSAISDIPPNSQRLTLGYELEDVRLFSTLVHRASKRDIGDSEKELGNVTTIDIGALWQFNQRMSVQASWRNLTNQQYYVSADDKAAFAQGESVQLALTFLL</sequence>
<keyword evidence="18" id="KW-1185">Reference proteome</keyword>
<evidence type="ECO:0000256" key="10">
    <source>
        <dbReference type="ARBA" id="ARBA00023237"/>
    </source>
</evidence>
<accession>A0AAW7Z0H6</accession>
<dbReference type="InterPro" id="IPR012910">
    <property type="entry name" value="Plug_dom"/>
</dbReference>
<evidence type="ECO:0000313" key="17">
    <source>
        <dbReference type="EMBL" id="MDO6577956.1"/>
    </source>
</evidence>
<evidence type="ECO:0000256" key="13">
    <source>
        <dbReference type="SAM" id="MobiDB-lite"/>
    </source>
</evidence>
<name>A0AAW7Z0H6_9ALTE</name>
<keyword evidence="4 11" id="KW-1134">Transmembrane beta strand</keyword>
<dbReference type="EMBL" id="CP013926">
    <property type="protein sequence ID" value="AMJ75253.1"/>
    <property type="molecule type" value="Genomic_DNA"/>
</dbReference>
<dbReference type="RefSeq" id="WP_057790262.1">
    <property type="nucleotide sequence ID" value="NZ_CAXIBE010000052.1"/>
</dbReference>
<dbReference type="AlphaFoldDB" id="A0AAW7Z0H6"/>
<evidence type="ECO:0000256" key="3">
    <source>
        <dbReference type="ARBA" id="ARBA00022448"/>
    </source>
</evidence>
<feature type="domain" description="TonB-dependent receptor plug" evidence="15">
    <location>
        <begin position="112"/>
        <end position="196"/>
    </location>
</feature>
<dbReference type="PANTHER" id="PTHR30069">
    <property type="entry name" value="TONB-DEPENDENT OUTER MEMBRANE RECEPTOR"/>
    <property type="match status" value="1"/>
</dbReference>
<evidence type="ECO:0000256" key="12">
    <source>
        <dbReference type="RuleBase" id="RU003357"/>
    </source>
</evidence>
<dbReference type="Pfam" id="PF00593">
    <property type="entry name" value="TonB_dep_Rec_b-barrel"/>
    <property type="match status" value="1"/>
</dbReference>
<proteinExistence type="inferred from homology"/>
<dbReference type="Proteomes" id="UP001170717">
    <property type="component" value="Unassembled WGS sequence"/>
</dbReference>
<evidence type="ECO:0000256" key="6">
    <source>
        <dbReference type="ARBA" id="ARBA00022729"/>
    </source>
</evidence>
<comment type="subcellular location">
    <subcellularLocation>
        <location evidence="1 11">Cell outer membrane</location>
        <topology evidence="1 11">Multi-pass membrane protein</topology>
    </subcellularLocation>
</comment>
<dbReference type="SUPFAM" id="SSF56935">
    <property type="entry name" value="Porins"/>
    <property type="match status" value="1"/>
</dbReference>
<dbReference type="Pfam" id="PF07715">
    <property type="entry name" value="Plug"/>
    <property type="match status" value="1"/>
</dbReference>